<feature type="region of interest" description="Disordered" evidence="2">
    <location>
        <begin position="1"/>
        <end position="81"/>
    </location>
</feature>
<reference evidence="3 4" key="1">
    <citation type="submission" date="2015-09" db="EMBL/GenBank/DDBJ databases">
        <title>Draft genome of a European isolate of the apple canker pathogen Neonectria ditissima.</title>
        <authorList>
            <person name="Gomez-Cortecero A."/>
            <person name="Harrison R.J."/>
            <person name="Armitage A.D."/>
        </authorList>
    </citation>
    <scope>NUCLEOTIDE SEQUENCE [LARGE SCALE GENOMIC DNA]</scope>
    <source>
        <strain evidence="3 4">R09/05</strain>
    </source>
</reference>
<feature type="compositionally biased region" description="Acidic residues" evidence="2">
    <location>
        <begin position="56"/>
        <end position="68"/>
    </location>
</feature>
<evidence type="ECO:0000313" key="4">
    <source>
        <dbReference type="Proteomes" id="UP000050424"/>
    </source>
</evidence>
<proteinExistence type="inferred from homology"/>
<evidence type="ECO:0008006" key="5">
    <source>
        <dbReference type="Google" id="ProtNLM"/>
    </source>
</evidence>
<dbReference type="Pfam" id="PF13489">
    <property type="entry name" value="Methyltransf_23"/>
    <property type="match status" value="1"/>
</dbReference>
<keyword evidence="4" id="KW-1185">Reference proteome</keyword>
<gene>
    <name evidence="3" type="ORF">AK830_g902</name>
</gene>
<evidence type="ECO:0000256" key="1">
    <source>
        <dbReference type="ARBA" id="ARBA00038158"/>
    </source>
</evidence>
<dbReference type="Gene3D" id="3.40.50.150">
    <property type="entry name" value="Vaccinia Virus protein VP39"/>
    <property type="match status" value="1"/>
</dbReference>
<evidence type="ECO:0000256" key="2">
    <source>
        <dbReference type="SAM" id="MobiDB-lite"/>
    </source>
</evidence>
<dbReference type="InterPro" id="IPR029063">
    <property type="entry name" value="SAM-dependent_MTases_sf"/>
</dbReference>
<name>A0A0P7C0X5_9HYPO</name>
<dbReference type="AlphaFoldDB" id="A0A0P7C0X5"/>
<comment type="caution">
    <text evidence="3">The sequence shown here is derived from an EMBL/GenBank/DDBJ whole genome shotgun (WGS) entry which is preliminary data.</text>
</comment>
<dbReference type="PANTHER" id="PTHR43591:SF10">
    <property type="entry name" value="ABC TRANSMEMBRANE TYPE-1 DOMAIN-CONTAINING PROTEIN-RELATED"/>
    <property type="match status" value="1"/>
</dbReference>
<dbReference type="CDD" id="cd02440">
    <property type="entry name" value="AdoMet_MTases"/>
    <property type="match status" value="1"/>
</dbReference>
<organism evidence="3 4">
    <name type="scientific">Neonectria ditissima</name>
    <dbReference type="NCBI Taxonomy" id="78410"/>
    <lineage>
        <taxon>Eukaryota</taxon>
        <taxon>Fungi</taxon>
        <taxon>Dikarya</taxon>
        <taxon>Ascomycota</taxon>
        <taxon>Pezizomycotina</taxon>
        <taxon>Sordariomycetes</taxon>
        <taxon>Hypocreomycetidae</taxon>
        <taxon>Hypocreales</taxon>
        <taxon>Nectriaceae</taxon>
        <taxon>Neonectria</taxon>
    </lineage>
</organism>
<feature type="compositionally biased region" description="Low complexity" evidence="2">
    <location>
        <begin position="1"/>
        <end position="14"/>
    </location>
</feature>
<feature type="compositionally biased region" description="Pro residues" evidence="2">
    <location>
        <begin position="29"/>
        <end position="49"/>
    </location>
</feature>
<dbReference type="SUPFAM" id="SSF53335">
    <property type="entry name" value="S-adenosyl-L-methionine-dependent methyltransferases"/>
    <property type="match status" value="1"/>
</dbReference>
<evidence type="ECO:0000313" key="3">
    <source>
        <dbReference type="EMBL" id="KPM45578.1"/>
    </source>
</evidence>
<dbReference type="PANTHER" id="PTHR43591">
    <property type="entry name" value="METHYLTRANSFERASE"/>
    <property type="match status" value="1"/>
</dbReference>
<sequence>MADQQPPTTTTSPPHSSPPPATTTAGTSSPPPPPATTTSPSPAPTPAHPPQNELIPGDDPEDDEDNADADSALGDDAVSSTASVTASILEYRTIQGRTFHSDRHPTEYFTPNDEQQLQSVDITHHYLTVLLDNNLFLAPIKPDVQKVLDVGTGSGIWAIDFADQFPTADVVGSDLSPCQPEWVPPNVRFEVDDATLNWTWKTNYWDFIHVRYLFGAIQNWNGLFSEAYRCCAPGGWVQSCECDVHFFSDDNTTDLEPVLKTWGQLYEDGGKAMGRTFFVQKDRLQEKAFEAAGFTDITTVDYKLPVGGWAKDPKLVEVGNFVKLTLENDIEGESNPHQVLSSELRRDFETNRHRLHTPPLAQRAQLAQGRLPDLPHGHAQGPAQPQGALLHVGALRLRPQARGALSW</sequence>
<dbReference type="Proteomes" id="UP000050424">
    <property type="component" value="Unassembled WGS sequence"/>
</dbReference>
<dbReference type="OrthoDB" id="2013972at2759"/>
<protein>
    <recommendedName>
        <fullName evidence="5">Methyltransferase domain-containing protein</fullName>
    </recommendedName>
</protein>
<accession>A0A0P7C0X5</accession>
<comment type="similarity">
    <text evidence="1">Belongs to the methyltransferase superfamily. LaeA methyltransferase family.</text>
</comment>
<dbReference type="EMBL" id="LKCW01000006">
    <property type="protein sequence ID" value="KPM45578.1"/>
    <property type="molecule type" value="Genomic_DNA"/>
</dbReference>
<dbReference type="STRING" id="78410.A0A0P7C0X5"/>
<dbReference type="GO" id="GO:0008168">
    <property type="term" value="F:methyltransferase activity"/>
    <property type="evidence" value="ECO:0007669"/>
    <property type="project" value="TreeGrafter"/>
</dbReference>